<dbReference type="OrthoDB" id="5413829at2759"/>
<dbReference type="RefSeq" id="XP_033393673.1">
    <property type="nucleotide sequence ID" value="XM_033537390.1"/>
</dbReference>
<keyword evidence="3" id="KW-1185">Reference proteome</keyword>
<feature type="region of interest" description="Disordered" evidence="1">
    <location>
        <begin position="292"/>
        <end position="332"/>
    </location>
</feature>
<dbReference type="Proteomes" id="UP000799438">
    <property type="component" value="Unassembled WGS sequence"/>
</dbReference>
<evidence type="ECO:0000313" key="2">
    <source>
        <dbReference type="EMBL" id="KAF2137960.1"/>
    </source>
</evidence>
<accession>A0A6A6B1N6</accession>
<protein>
    <submittedName>
        <fullName evidence="2">Uncharacterized protein</fullName>
    </submittedName>
</protein>
<sequence>MAQPKSSHVADPSLLPFIQPAFDPADHLNNLLPSLAFPSSQSKSNAVSLSELSIQTQSLLSQLNAQTTRLSTVLTQLTDDILRSGGRLAYEVEVLRGETVGLSEALTDGLRPDVEKFVPSGLTAAKAEGSNSTQADGSAKRESANTAAGEEEKATDGKAETTQEGVELPPYITQLRTLTLVRSRLESVIKVFGEAMQWSLPPSEVSLASSLISVSAPEPGSESHSREEKGREFAEKLRAEIAELVTGSDDGFETAQARIQALRNLSQVWKDTAEEKARTRFVDGLVKVAEDRQRSLQNASNQRQKQAATQAPRKREDSRSRPPERSGGFLDNLQRMRETIYFD</sequence>
<organism evidence="2 3">
    <name type="scientific">Aplosporella prunicola CBS 121167</name>
    <dbReference type="NCBI Taxonomy" id="1176127"/>
    <lineage>
        <taxon>Eukaryota</taxon>
        <taxon>Fungi</taxon>
        <taxon>Dikarya</taxon>
        <taxon>Ascomycota</taxon>
        <taxon>Pezizomycotina</taxon>
        <taxon>Dothideomycetes</taxon>
        <taxon>Dothideomycetes incertae sedis</taxon>
        <taxon>Botryosphaeriales</taxon>
        <taxon>Aplosporellaceae</taxon>
        <taxon>Aplosporella</taxon>
    </lineage>
</organism>
<reference evidence="2" key="1">
    <citation type="journal article" date="2020" name="Stud. Mycol.">
        <title>101 Dothideomycetes genomes: a test case for predicting lifestyles and emergence of pathogens.</title>
        <authorList>
            <person name="Haridas S."/>
            <person name="Albert R."/>
            <person name="Binder M."/>
            <person name="Bloem J."/>
            <person name="Labutti K."/>
            <person name="Salamov A."/>
            <person name="Andreopoulos B."/>
            <person name="Baker S."/>
            <person name="Barry K."/>
            <person name="Bills G."/>
            <person name="Bluhm B."/>
            <person name="Cannon C."/>
            <person name="Castanera R."/>
            <person name="Culley D."/>
            <person name="Daum C."/>
            <person name="Ezra D."/>
            <person name="Gonzalez J."/>
            <person name="Henrissat B."/>
            <person name="Kuo A."/>
            <person name="Liang C."/>
            <person name="Lipzen A."/>
            <person name="Lutzoni F."/>
            <person name="Magnuson J."/>
            <person name="Mondo S."/>
            <person name="Nolan M."/>
            <person name="Ohm R."/>
            <person name="Pangilinan J."/>
            <person name="Park H.-J."/>
            <person name="Ramirez L."/>
            <person name="Alfaro M."/>
            <person name="Sun H."/>
            <person name="Tritt A."/>
            <person name="Yoshinaga Y."/>
            <person name="Zwiers L.-H."/>
            <person name="Turgeon B."/>
            <person name="Goodwin S."/>
            <person name="Spatafora J."/>
            <person name="Crous P."/>
            <person name="Grigoriev I."/>
        </authorList>
    </citation>
    <scope>NUCLEOTIDE SEQUENCE</scope>
    <source>
        <strain evidence="2">CBS 121167</strain>
    </source>
</reference>
<evidence type="ECO:0000313" key="3">
    <source>
        <dbReference type="Proteomes" id="UP000799438"/>
    </source>
</evidence>
<dbReference type="GeneID" id="54294886"/>
<feature type="compositionally biased region" description="Basic and acidic residues" evidence="1">
    <location>
        <begin position="150"/>
        <end position="161"/>
    </location>
</feature>
<proteinExistence type="predicted"/>
<dbReference type="AlphaFoldDB" id="A0A6A6B1N6"/>
<feature type="compositionally biased region" description="Polar residues" evidence="1">
    <location>
        <begin position="295"/>
        <end position="309"/>
    </location>
</feature>
<dbReference type="Gene3D" id="6.10.250.2790">
    <property type="match status" value="1"/>
</dbReference>
<feature type="region of interest" description="Disordered" evidence="1">
    <location>
        <begin position="125"/>
        <end position="163"/>
    </location>
</feature>
<dbReference type="EMBL" id="ML995498">
    <property type="protein sequence ID" value="KAF2137960.1"/>
    <property type="molecule type" value="Genomic_DNA"/>
</dbReference>
<feature type="compositionally biased region" description="Basic and acidic residues" evidence="1">
    <location>
        <begin position="313"/>
        <end position="324"/>
    </location>
</feature>
<name>A0A6A6B1N6_9PEZI</name>
<gene>
    <name evidence="2" type="ORF">K452DRAFT_234884</name>
</gene>
<evidence type="ECO:0000256" key="1">
    <source>
        <dbReference type="SAM" id="MobiDB-lite"/>
    </source>
</evidence>